<dbReference type="Proteomes" id="UP000886860">
    <property type="component" value="Unassembled WGS sequence"/>
</dbReference>
<dbReference type="PANTHER" id="PTHR37312">
    <property type="entry name" value="MEMBRANE-BOUND ACYLTRANSFERASE YKRP-RELATED"/>
    <property type="match status" value="1"/>
</dbReference>
<feature type="transmembrane region" description="Helical" evidence="1">
    <location>
        <begin position="70"/>
        <end position="89"/>
    </location>
</feature>
<evidence type="ECO:0000313" key="4">
    <source>
        <dbReference type="Proteomes" id="UP000886860"/>
    </source>
</evidence>
<feature type="transmembrane region" description="Helical" evidence="1">
    <location>
        <begin position="247"/>
        <end position="267"/>
    </location>
</feature>
<dbReference type="AlphaFoldDB" id="A0A9D1KFH2"/>
<name>A0A9D1KFH2_9FIRM</name>
<reference evidence="3" key="2">
    <citation type="journal article" date="2021" name="PeerJ">
        <title>Extensive microbial diversity within the chicken gut microbiome revealed by metagenomics and culture.</title>
        <authorList>
            <person name="Gilroy R."/>
            <person name="Ravi A."/>
            <person name="Getino M."/>
            <person name="Pursley I."/>
            <person name="Horton D.L."/>
            <person name="Alikhan N.F."/>
            <person name="Baker D."/>
            <person name="Gharbi K."/>
            <person name="Hall N."/>
            <person name="Watson M."/>
            <person name="Adriaenssens E.M."/>
            <person name="Foster-Nyarko E."/>
            <person name="Jarju S."/>
            <person name="Secka A."/>
            <person name="Antonio M."/>
            <person name="Oren A."/>
            <person name="Chaudhuri R.R."/>
            <person name="La Ragione R."/>
            <person name="Hildebrand F."/>
            <person name="Pallen M.J."/>
        </authorList>
    </citation>
    <scope>NUCLEOTIDE SEQUENCE</scope>
    <source>
        <strain evidence="3">CHK123-3438</strain>
    </source>
</reference>
<organism evidence="3 4">
    <name type="scientific">Candidatus Caccovicinus merdipullorum</name>
    <dbReference type="NCBI Taxonomy" id="2840724"/>
    <lineage>
        <taxon>Bacteria</taxon>
        <taxon>Bacillati</taxon>
        <taxon>Bacillota</taxon>
        <taxon>Clostridia</taxon>
        <taxon>Eubacteriales</taxon>
        <taxon>Candidatus Caccovicinus</taxon>
    </lineage>
</organism>
<gene>
    <name evidence="3" type="ORF">IAB60_07330</name>
</gene>
<feature type="transmembrane region" description="Helical" evidence="1">
    <location>
        <begin position="148"/>
        <end position="165"/>
    </location>
</feature>
<dbReference type="InterPro" id="IPR052734">
    <property type="entry name" value="Nod_factor_acetyltransferase"/>
</dbReference>
<feature type="transmembrane region" description="Helical" evidence="1">
    <location>
        <begin position="318"/>
        <end position="340"/>
    </location>
</feature>
<feature type="transmembrane region" description="Helical" evidence="1">
    <location>
        <begin position="274"/>
        <end position="298"/>
    </location>
</feature>
<feature type="domain" description="Acyltransferase 3" evidence="2">
    <location>
        <begin position="6"/>
        <end position="341"/>
    </location>
</feature>
<evidence type="ECO:0000256" key="1">
    <source>
        <dbReference type="SAM" id="Phobius"/>
    </source>
</evidence>
<feature type="transmembrane region" description="Helical" evidence="1">
    <location>
        <begin position="96"/>
        <end position="113"/>
    </location>
</feature>
<comment type="caution">
    <text evidence="3">The sequence shown here is derived from an EMBL/GenBank/DDBJ whole genome shotgun (WGS) entry which is preliminary data.</text>
</comment>
<dbReference type="InterPro" id="IPR002656">
    <property type="entry name" value="Acyl_transf_3_dom"/>
</dbReference>
<dbReference type="Pfam" id="PF01757">
    <property type="entry name" value="Acyl_transf_3"/>
    <property type="match status" value="1"/>
</dbReference>
<feature type="transmembrane region" description="Helical" evidence="1">
    <location>
        <begin position="212"/>
        <end position="232"/>
    </location>
</feature>
<evidence type="ECO:0000313" key="3">
    <source>
        <dbReference type="EMBL" id="HIT41889.1"/>
    </source>
</evidence>
<keyword evidence="3" id="KW-0808">Transferase</keyword>
<dbReference type="GO" id="GO:0016747">
    <property type="term" value="F:acyltransferase activity, transferring groups other than amino-acyl groups"/>
    <property type="evidence" value="ECO:0007669"/>
    <property type="project" value="InterPro"/>
</dbReference>
<evidence type="ECO:0000259" key="2">
    <source>
        <dbReference type="Pfam" id="PF01757"/>
    </source>
</evidence>
<reference evidence="3" key="1">
    <citation type="submission" date="2020-10" db="EMBL/GenBank/DDBJ databases">
        <authorList>
            <person name="Gilroy R."/>
        </authorList>
    </citation>
    <scope>NUCLEOTIDE SEQUENCE</scope>
    <source>
        <strain evidence="3">CHK123-3438</strain>
    </source>
</reference>
<keyword evidence="3" id="KW-0012">Acyltransferase</keyword>
<keyword evidence="1" id="KW-0812">Transmembrane</keyword>
<accession>A0A9D1KFH2</accession>
<keyword evidence="1" id="KW-0472">Membrane</keyword>
<dbReference type="PANTHER" id="PTHR37312:SF1">
    <property type="entry name" value="MEMBRANE-BOUND ACYLTRANSFERASE YKRP-RELATED"/>
    <property type="match status" value="1"/>
</dbReference>
<keyword evidence="1" id="KW-1133">Transmembrane helix</keyword>
<feature type="transmembrane region" description="Helical" evidence="1">
    <location>
        <begin position="119"/>
        <end position="136"/>
    </location>
</feature>
<sequence length="352" mass="40175">MNRRKVYIDVAKGAAILLVILGHMNRFFTYEGRLNQVVYSIQLPIFLLVGGYLLRIKEGETALQFVSGKFYRLIQPYFFFAFFSILYAWPQDASRYCFYFAGMLWGIGINDYLPNLPIWFLPMFFVANCWFYLVLRIGGLGKKTWQKLGLEAVMTALIMAAGWRIKMTEVRMPWGFELAMILQGFFFAGHLWRLWEERTLSEGSLSARWKKILAALVIPAAAVWIICVKQNGRVDINGAWFGNTGLWSFYLAALAGSYVVIVFCALISRIRPFAWILSLYGVNSMAVMAVHVPMLIWLDGVVTPLMPQIIKANHMTKNLIGVSYHFAAIALLSLFAAMILRRPTERSRKAGK</sequence>
<feature type="transmembrane region" description="Helical" evidence="1">
    <location>
        <begin position="171"/>
        <end position="192"/>
    </location>
</feature>
<feature type="transmembrane region" description="Helical" evidence="1">
    <location>
        <begin position="37"/>
        <end position="54"/>
    </location>
</feature>
<protein>
    <submittedName>
        <fullName evidence="3">Acyltransferase family protein</fullName>
    </submittedName>
</protein>
<dbReference type="EMBL" id="DVKS01000124">
    <property type="protein sequence ID" value="HIT41889.1"/>
    <property type="molecule type" value="Genomic_DNA"/>
</dbReference>
<proteinExistence type="predicted"/>